<name>A0A0F9KI92_9ZZZZ</name>
<protein>
    <recommendedName>
        <fullName evidence="2">ISAzo13 family transposase</fullName>
    </recommendedName>
</protein>
<gene>
    <name evidence="1" type="ORF">LCGC14_1400110</name>
</gene>
<dbReference type="InterPro" id="IPR011518">
    <property type="entry name" value="Transposase_36"/>
</dbReference>
<accession>A0A0F9KI92</accession>
<reference evidence="1" key="1">
    <citation type="journal article" date="2015" name="Nature">
        <title>Complex archaea that bridge the gap between prokaryotes and eukaryotes.</title>
        <authorList>
            <person name="Spang A."/>
            <person name="Saw J.H."/>
            <person name="Jorgensen S.L."/>
            <person name="Zaremba-Niedzwiedzka K."/>
            <person name="Martijn J."/>
            <person name="Lind A.E."/>
            <person name="van Eijk R."/>
            <person name="Schleper C."/>
            <person name="Guy L."/>
            <person name="Ettema T.J."/>
        </authorList>
    </citation>
    <scope>NUCLEOTIDE SEQUENCE</scope>
</reference>
<organism evidence="1">
    <name type="scientific">marine sediment metagenome</name>
    <dbReference type="NCBI Taxonomy" id="412755"/>
    <lineage>
        <taxon>unclassified sequences</taxon>
        <taxon>metagenomes</taxon>
        <taxon>ecological metagenomes</taxon>
    </lineage>
</organism>
<proteinExistence type="predicted"/>
<evidence type="ECO:0008006" key="2">
    <source>
        <dbReference type="Google" id="ProtNLM"/>
    </source>
</evidence>
<dbReference type="EMBL" id="LAZR01009137">
    <property type="protein sequence ID" value="KKM74461.1"/>
    <property type="molecule type" value="Genomic_DNA"/>
</dbReference>
<comment type="caution">
    <text evidence="1">The sequence shown here is derived from an EMBL/GenBank/DDBJ whole genome shotgun (WGS) entry which is preliminary data.</text>
</comment>
<dbReference type="AlphaFoldDB" id="A0A0F9KI92"/>
<sequence>MEDDKRLAEKINSLLPLLNEEQKRVYLATESIYLGRGGKAKLEKLIGVSHNTINRGLKEMKAGVSAVSTGRIRKEGGGRKRKITTKLWKKIEAFIEPHTRGEPESPLQWVSKSLRNIEVALKIDGIDVSHRIIGEALKEKGFSLQSNRKSYEGKGHVDRDAQFEFINRKVEEFLSEDQPVISVDAKKRELVGNYKNNGTEWRPKKSPLEVNAYDFLTDSEGVAIPYGVYDMGINKGWVNVGITKDTAEFAVQSIRNWWYKMGIYYHNNATSLLITADGGGSNSSKGKLWKFELQKFSNETGMTIQVAHFPPGTSKWNKIEHRLFSYISKNWRGRPLISYEVIINLIASTKTTKGLDVECEIDEGKYETGIKITEKQMEEICIVGNSFHGEWNYSIAPQ</sequence>
<dbReference type="Pfam" id="PF07592">
    <property type="entry name" value="DDE_Tnp_ISAZ013"/>
    <property type="match status" value="1"/>
</dbReference>
<dbReference type="NCBIfam" id="NF033519">
    <property type="entry name" value="transpos_ISAzo13"/>
    <property type="match status" value="1"/>
</dbReference>
<evidence type="ECO:0000313" key="1">
    <source>
        <dbReference type="EMBL" id="KKM74461.1"/>
    </source>
</evidence>